<dbReference type="Gene3D" id="3.40.50.150">
    <property type="entry name" value="Vaccinia Virus protein VP39"/>
    <property type="match status" value="1"/>
</dbReference>
<accession>A0A3B0SM19</accession>
<organism evidence="1">
    <name type="scientific">hydrothermal vent metagenome</name>
    <dbReference type="NCBI Taxonomy" id="652676"/>
    <lineage>
        <taxon>unclassified sequences</taxon>
        <taxon>metagenomes</taxon>
        <taxon>ecological metagenomes</taxon>
    </lineage>
</organism>
<dbReference type="InterPro" id="IPR010342">
    <property type="entry name" value="DUF938"/>
</dbReference>
<gene>
    <name evidence="1" type="ORF">MNBD_ALPHA05-2466</name>
</gene>
<dbReference type="PANTHER" id="PTHR20974:SF0">
    <property type="entry name" value="UPF0585 PROTEIN CG18661"/>
    <property type="match status" value="1"/>
</dbReference>
<dbReference type="AlphaFoldDB" id="A0A3B0SM19"/>
<reference evidence="1" key="1">
    <citation type="submission" date="2018-06" db="EMBL/GenBank/DDBJ databases">
        <authorList>
            <person name="Zhirakovskaya E."/>
        </authorList>
    </citation>
    <scope>NUCLEOTIDE SEQUENCE</scope>
</reference>
<dbReference type="InterPro" id="IPR029063">
    <property type="entry name" value="SAM-dependent_MTases_sf"/>
</dbReference>
<evidence type="ECO:0000313" key="1">
    <source>
        <dbReference type="EMBL" id="VAW01749.1"/>
    </source>
</evidence>
<proteinExistence type="predicted"/>
<dbReference type="SUPFAM" id="SSF53335">
    <property type="entry name" value="S-adenosyl-L-methionine-dependent methyltransferases"/>
    <property type="match status" value="1"/>
</dbReference>
<sequence length="74" mass="8161">MSDKPSAPATERNREAILEVLADELRDHTAVLEIGSGTGQHAVYFADQLGNLTWQTSDRKQNHVGIEAWIESAN</sequence>
<protein>
    <recommendedName>
        <fullName evidence="2">SAM-dependent methyltransferase</fullName>
    </recommendedName>
</protein>
<dbReference type="PANTHER" id="PTHR20974">
    <property type="entry name" value="UPF0585 PROTEIN CG18661"/>
    <property type="match status" value="1"/>
</dbReference>
<evidence type="ECO:0008006" key="2">
    <source>
        <dbReference type="Google" id="ProtNLM"/>
    </source>
</evidence>
<dbReference type="EMBL" id="UOEH01000344">
    <property type="protein sequence ID" value="VAW01749.1"/>
    <property type="molecule type" value="Genomic_DNA"/>
</dbReference>
<feature type="non-terminal residue" evidence="1">
    <location>
        <position position="74"/>
    </location>
</feature>
<dbReference type="Pfam" id="PF06080">
    <property type="entry name" value="DUF938"/>
    <property type="match status" value="1"/>
</dbReference>
<name>A0A3B0SM19_9ZZZZ</name>